<dbReference type="InterPro" id="IPR036188">
    <property type="entry name" value="FAD/NAD-bd_sf"/>
</dbReference>
<organism evidence="3 4">
    <name type="scientific">Gallaecimonas pentaromativorans</name>
    <dbReference type="NCBI Taxonomy" id="584787"/>
    <lineage>
        <taxon>Bacteria</taxon>
        <taxon>Pseudomonadati</taxon>
        <taxon>Pseudomonadota</taxon>
        <taxon>Gammaproteobacteria</taxon>
        <taxon>Enterobacterales</taxon>
        <taxon>Gallaecimonadaceae</taxon>
        <taxon>Gallaecimonas</taxon>
    </lineage>
</organism>
<dbReference type="GO" id="GO:0000166">
    <property type="term" value="F:nucleotide binding"/>
    <property type="evidence" value="ECO:0007669"/>
    <property type="project" value="UniProtKB-KW"/>
</dbReference>
<evidence type="ECO:0000313" key="3">
    <source>
        <dbReference type="EMBL" id="ROQ25920.1"/>
    </source>
</evidence>
<keyword evidence="2" id="KW-0285">Flavoprotein</keyword>
<comment type="caution">
    <text evidence="3">The sequence shown here is derived from an EMBL/GenBank/DDBJ whole genome shotgun (WGS) entry which is preliminary data.</text>
</comment>
<dbReference type="InterPro" id="IPR033856">
    <property type="entry name" value="Trp_halogen"/>
</dbReference>
<evidence type="ECO:0000256" key="1">
    <source>
        <dbReference type="PIRSR" id="PIRSR011396-1"/>
    </source>
</evidence>
<dbReference type="AlphaFoldDB" id="A0A3N1PGC6"/>
<feature type="binding site" evidence="2">
    <location>
        <position position="76"/>
    </location>
    <ligand>
        <name>7-chloro-L-tryptophan</name>
        <dbReference type="ChEBI" id="CHEBI:58713"/>
    </ligand>
</feature>
<evidence type="ECO:0000256" key="2">
    <source>
        <dbReference type="PIRSR" id="PIRSR011396-2"/>
    </source>
</evidence>
<accession>A0A3N1PGC6</accession>
<name>A0A3N1PGC6_9GAMM</name>
<dbReference type="PIRSF" id="PIRSF011396">
    <property type="entry name" value="Trp_halogenase"/>
    <property type="match status" value="1"/>
</dbReference>
<feature type="binding site" evidence="2">
    <location>
        <position position="339"/>
    </location>
    <ligand>
        <name>L-tryptophan</name>
        <dbReference type="ChEBI" id="CHEBI:57912"/>
    </ligand>
</feature>
<sequence length="506" mass="55561">MTIKNVVILGGGSAGWMSAAMLVKSLGKQLAITLVESDQIATVGVGEATIPPIGLFNRYLGIDEAEFLTQTQGTIKLGIEFENWGREGECYMHAFGELGRDLGITPFIHYWLRARQQGHGRGLWDYSLNYQAAKAGRFIPLPKVPDSPLKGLVHAYHFDAGLYAGLLRRYSEGLGVKRIEGKVVEVALDEGGAISELVLASGQRVAGELFIDCSGQRARLIGEALGGQFEDWGHYLPADSALAVPSENTGEPRPYTRAIAHDVGWQWQIPLQHRTGNGLVYASRYLGDDEARAKLLAAIEGKALAEPRLIRFKTGRQRQQWLKNCVSLGLASGFLEPLESTSLHLVQSGITRLIKLFPRTGIAASAVAEFNRQSAEECEAIRDFIILHYHLNQRPEPFWQAMREMAVPSSLGRRLALFGDCGRVFREGAELFSEVAWQQVLIGQNLLPTDYDPLADSLDGKELEGYLANLATIITATRDKLPRHGDFLARARELAATKGKGLTTKG</sequence>
<keyword evidence="2" id="KW-0274">FAD</keyword>
<feature type="binding site" evidence="2">
    <location>
        <position position="330"/>
    </location>
    <ligand>
        <name>FAD</name>
        <dbReference type="ChEBI" id="CHEBI:57692"/>
    </ligand>
</feature>
<reference evidence="3 4" key="1">
    <citation type="submission" date="2018-11" db="EMBL/GenBank/DDBJ databases">
        <title>Genomic Encyclopedia of Type Strains, Phase IV (KMG-IV): sequencing the most valuable type-strain genomes for metagenomic binning, comparative biology and taxonomic classification.</title>
        <authorList>
            <person name="Goeker M."/>
        </authorList>
    </citation>
    <scope>NUCLEOTIDE SEQUENCE [LARGE SCALE GENOMIC DNA]</scope>
    <source>
        <strain evidence="3 4">DSM 21945</strain>
    </source>
</reference>
<dbReference type="PANTHER" id="PTHR43747">
    <property type="entry name" value="FAD-BINDING PROTEIN"/>
    <property type="match status" value="1"/>
</dbReference>
<feature type="binding site" evidence="2">
    <location>
        <begin position="11"/>
        <end position="14"/>
    </location>
    <ligand>
        <name>FAD</name>
        <dbReference type="ChEBI" id="CHEBI:57692"/>
    </ligand>
</feature>
<dbReference type="Proteomes" id="UP000268033">
    <property type="component" value="Unassembled WGS sequence"/>
</dbReference>
<dbReference type="PANTHER" id="PTHR43747:SF4">
    <property type="entry name" value="FLAVIN-DEPENDENT TRYPTOPHAN HALOGENASE"/>
    <property type="match status" value="1"/>
</dbReference>
<dbReference type="STRING" id="584787.GCA_001247655_02981"/>
<protein>
    <submittedName>
        <fullName evidence="3">Tryptophan halogenase</fullName>
    </submittedName>
</protein>
<feature type="active site" evidence="1">
    <location>
        <position position="76"/>
    </location>
</feature>
<dbReference type="GO" id="GO:0004497">
    <property type="term" value="F:monooxygenase activity"/>
    <property type="evidence" value="ECO:0007669"/>
    <property type="project" value="InterPro"/>
</dbReference>
<keyword evidence="4" id="KW-1185">Reference proteome</keyword>
<evidence type="ECO:0000313" key="4">
    <source>
        <dbReference type="Proteomes" id="UP000268033"/>
    </source>
</evidence>
<dbReference type="RefSeq" id="WP_123421633.1">
    <property type="nucleotide sequence ID" value="NZ_RJUL01000005.1"/>
</dbReference>
<feature type="binding site" evidence="2">
    <location>
        <position position="183"/>
    </location>
    <ligand>
        <name>FAD</name>
        <dbReference type="ChEBI" id="CHEBI:57692"/>
    </ligand>
</feature>
<proteinExistence type="predicted"/>
<dbReference type="EMBL" id="RJUL01000005">
    <property type="protein sequence ID" value="ROQ25920.1"/>
    <property type="molecule type" value="Genomic_DNA"/>
</dbReference>
<dbReference type="Pfam" id="PF04820">
    <property type="entry name" value="Trp_halogenase"/>
    <property type="match status" value="1"/>
</dbReference>
<gene>
    <name evidence="3" type="ORF">EDC28_105231</name>
</gene>
<dbReference type="SUPFAM" id="SSF51905">
    <property type="entry name" value="FAD/NAD(P)-binding domain"/>
    <property type="match status" value="1"/>
</dbReference>
<dbReference type="InterPro" id="IPR006905">
    <property type="entry name" value="Flavin_halogenase"/>
</dbReference>
<dbReference type="Gene3D" id="3.50.50.60">
    <property type="entry name" value="FAD/NAD(P)-binding domain"/>
    <property type="match status" value="1"/>
</dbReference>
<keyword evidence="2" id="KW-0547">Nucleotide-binding</keyword>
<dbReference type="InterPro" id="IPR050816">
    <property type="entry name" value="Flavin-dep_Halogenase_NPB"/>
</dbReference>